<evidence type="ECO:0000256" key="1">
    <source>
        <dbReference type="ARBA" id="ARBA00022630"/>
    </source>
</evidence>
<dbReference type="GO" id="GO:0050660">
    <property type="term" value="F:flavin adenine dinucleotide binding"/>
    <property type="evidence" value="ECO:0007669"/>
    <property type="project" value="TreeGrafter"/>
</dbReference>
<dbReference type="RefSeq" id="XP_009527084.1">
    <property type="nucleotide sequence ID" value="XM_009528789.1"/>
</dbReference>
<dbReference type="GO" id="GO:0003958">
    <property type="term" value="F:NADPH-hemoprotein reductase activity"/>
    <property type="evidence" value="ECO:0007669"/>
    <property type="project" value="TreeGrafter"/>
</dbReference>
<dbReference type="Proteomes" id="UP000002640">
    <property type="component" value="Unassembled WGS sequence"/>
</dbReference>
<dbReference type="GO" id="GO:0005829">
    <property type="term" value="C:cytosol"/>
    <property type="evidence" value="ECO:0007669"/>
    <property type="project" value="TreeGrafter"/>
</dbReference>
<dbReference type="InterPro" id="IPR008254">
    <property type="entry name" value="Flavodoxin/NO_synth"/>
</dbReference>
<dbReference type="InterPro" id="IPR001094">
    <property type="entry name" value="Flavdoxin-like"/>
</dbReference>
<dbReference type="PRINTS" id="PR00369">
    <property type="entry name" value="FLAVODOXIN"/>
</dbReference>
<dbReference type="SMR" id="G4ZGW0"/>
<keyword evidence="4" id="KW-1185">Reference proteome</keyword>
<gene>
    <name evidence="3" type="ORF">PHYSODRAFT_500207</name>
</gene>
<accession>G4ZGW0</accession>
<proteinExistence type="predicted"/>
<dbReference type="PANTHER" id="PTHR19384:SF127">
    <property type="entry name" value="BIFUNCTIONAL CYTOCHROME P450_NADPH--P450 REDUCTASE"/>
    <property type="match status" value="1"/>
</dbReference>
<organism evidence="3 4">
    <name type="scientific">Phytophthora sojae (strain P6497)</name>
    <name type="common">Soybean stem and root rot agent</name>
    <name type="synonym">Phytophthora megasperma f. sp. glycines</name>
    <dbReference type="NCBI Taxonomy" id="1094619"/>
    <lineage>
        <taxon>Eukaryota</taxon>
        <taxon>Sar</taxon>
        <taxon>Stramenopiles</taxon>
        <taxon>Oomycota</taxon>
        <taxon>Peronosporomycetes</taxon>
        <taxon>Peronosporales</taxon>
        <taxon>Peronosporaceae</taxon>
        <taxon>Phytophthora</taxon>
    </lineage>
</organism>
<feature type="non-terminal residue" evidence="3">
    <location>
        <position position="145"/>
    </location>
</feature>
<name>G4ZGW0_PHYSP</name>
<keyword evidence="1" id="KW-0285">Flavoprotein</keyword>
<evidence type="ECO:0000313" key="4">
    <source>
        <dbReference type="Proteomes" id="UP000002640"/>
    </source>
</evidence>
<evidence type="ECO:0000259" key="2">
    <source>
        <dbReference type="PROSITE" id="PS50902"/>
    </source>
</evidence>
<dbReference type="GO" id="GO:0010181">
    <property type="term" value="F:FMN binding"/>
    <property type="evidence" value="ECO:0007669"/>
    <property type="project" value="InterPro"/>
</dbReference>
<evidence type="ECO:0000313" key="3">
    <source>
        <dbReference type="EMBL" id="EGZ18026.1"/>
    </source>
</evidence>
<dbReference type="KEGG" id="psoj:PHYSODRAFT_500207"/>
<dbReference type="STRING" id="1094619.G4ZGW0"/>
<dbReference type="AlphaFoldDB" id="G4ZGW0"/>
<protein>
    <recommendedName>
        <fullName evidence="2">Flavodoxin-like domain-containing protein</fullName>
    </recommendedName>
</protein>
<dbReference type="Gene3D" id="3.40.50.360">
    <property type="match status" value="1"/>
</dbReference>
<dbReference type="InParanoid" id="G4ZGW0"/>
<dbReference type="PANTHER" id="PTHR19384">
    <property type="entry name" value="NITRIC OXIDE SYNTHASE-RELATED"/>
    <property type="match status" value="1"/>
</dbReference>
<reference evidence="3 4" key="1">
    <citation type="journal article" date="2006" name="Science">
        <title>Phytophthora genome sequences uncover evolutionary origins and mechanisms of pathogenesis.</title>
        <authorList>
            <person name="Tyler B.M."/>
            <person name="Tripathy S."/>
            <person name="Zhang X."/>
            <person name="Dehal P."/>
            <person name="Jiang R.H."/>
            <person name="Aerts A."/>
            <person name="Arredondo F.D."/>
            <person name="Baxter L."/>
            <person name="Bensasson D."/>
            <person name="Beynon J.L."/>
            <person name="Chapman J."/>
            <person name="Damasceno C.M."/>
            <person name="Dorrance A.E."/>
            <person name="Dou D."/>
            <person name="Dickerman A.W."/>
            <person name="Dubchak I.L."/>
            <person name="Garbelotto M."/>
            <person name="Gijzen M."/>
            <person name="Gordon S.G."/>
            <person name="Govers F."/>
            <person name="Grunwald N.J."/>
            <person name="Huang W."/>
            <person name="Ivors K.L."/>
            <person name="Jones R.W."/>
            <person name="Kamoun S."/>
            <person name="Krampis K."/>
            <person name="Lamour K.H."/>
            <person name="Lee M.K."/>
            <person name="McDonald W.H."/>
            <person name="Medina M."/>
            <person name="Meijer H.J."/>
            <person name="Nordberg E.K."/>
            <person name="Maclean D.J."/>
            <person name="Ospina-Giraldo M.D."/>
            <person name="Morris P.F."/>
            <person name="Phuntumart V."/>
            <person name="Putnam N.H."/>
            <person name="Rash S."/>
            <person name="Rose J.K."/>
            <person name="Sakihama Y."/>
            <person name="Salamov A.A."/>
            <person name="Savidor A."/>
            <person name="Scheuring C.F."/>
            <person name="Smith B.M."/>
            <person name="Sobral B.W."/>
            <person name="Terry A."/>
            <person name="Torto-Alalibo T.A."/>
            <person name="Win J."/>
            <person name="Xu Z."/>
            <person name="Zhang H."/>
            <person name="Grigoriev I.V."/>
            <person name="Rokhsar D.S."/>
            <person name="Boore J.L."/>
        </authorList>
    </citation>
    <scope>NUCLEOTIDE SEQUENCE [LARGE SCALE GENOMIC DNA]</scope>
    <source>
        <strain evidence="3 4">P6497</strain>
    </source>
</reference>
<dbReference type="GeneID" id="20657801"/>
<feature type="domain" description="Flavodoxin-like" evidence="2">
    <location>
        <begin position="4"/>
        <end position="145"/>
    </location>
</feature>
<sequence>MTHLDVFFGSRTGTAKELASDLANKASKRGVVVLLKEMNEFDPTHFDDDELDSYYSPSRATVFVVSTHYAGPAPNAEMFVQWLRFNLNWRHLFRNKRKKAFARLQYAVFGVGNSTYLTYNAMGKLIDARLHALGATRLCPLGLGD</sequence>
<dbReference type="EMBL" id="JH159154">
    <property type="protein sequence ID" value="EGZ18026.1"/>
    <property type="molecule type" value="Genomic_DNA"/>
</dbReference>
<dbReference type="PROSITE" id="PS50902">
    <property type="entry name" value="FLAVODOXIN_LIKE"/>
    <property type="match status" value="1"/>
</dbReference>
<dbReference type="Pfam" id="PF00258">
    <property type="entry name" value="Flavodoxin_1"/>
    <property type="match status" value="1"/>
</dbReference>
<dbReference type="InterPro" id="IPR029039">
    <property type="entry name" value="Flavoprotein-like_sf"/>
</dbReference>
<dbReference type="SUPFAM" id="SSF52218">
    <property type="entry name" value="Flavoproteins"/>
    <property type="match status" value="1"/>
</dbReference>